<sequence length="200" mass="22584">MSNSQSVSLHYWGLSDCSARQAIDAIRLLITEELTGLLYSPVACHVYQSQGESEDCFPEIDPQLTGVFELKLWTPHWELRWLHQQAGRGNAVLLAENENLNPESWNSLRSFSNLIPQDNQYLLWGKTADSNTEGYPPNWSVLSEGRFGELPVPLSSVKTETYIGLKAVEYFGIDKDEDGNVEFIDERIVGFISIEEKTNA</sequence>
<organism evidence="1 2">
    <name type="scientific">Rubinisphaera italica</name>
    <dbReference type="NCBI Taxonomy" id="2527969"/>
    <lineage>
        <taxon>Bacteria</taxon>
        <taxon>Pseudomonadati</taxon>
        <taxon>Planctomycetota</taxon>
        <taxon>Planctomycetia</taxon>
        <taxon>Planctomycetales</taxon>
        <taxon>Planctomycetaceae</taxon>
        <taxon>Rubinisphaera</taxon>
    </lineage>
</organism>
<keyword evidence="2" id="KW-1185">Reference proteome</keyword>
<gene>
    <name evidence="1" type="ORF">Pan54_44850</name>
</gene>
<name>A0A5C5XKH1_9PLAN</name>
<comment type="caution">
    <text evidence="1">The sequence shown here is derived from an EMBL/GenBank/DDBJ whole genome shotgun (WGS) entry which is preliminary data.</text>
</comment>
<evidence type="ECO:0008006" key="3">
    <source>
        <dbReference type="Google" id="ProtNLM"/>
    </source>
</evidence>
<accession>A0A5C5XKH1</accession>
<dbReference type="EMBL" id="SJPG01000001">
    <property type="protein sequence ID" value="TWT63727.1"/>
    <property type="molecule type" value="Genomic_DNA"/>
</dbReference>
<protein>
    <recommendedName>
        <fullName evidence="3">CRISPR-associated protein</fullName>
    </recommendedName>
</protein>
<dbReference type="OrthoDB" id="459236at2"/>
<reference evidence="1 2" key="1">
    <citation type="submission" date="2019-02" db="EMBL/GenBank/DDBJ databases">
        <title>Deep-cultivation of Planctomycetes and their phenomic and genomic characterization uncovers novel biology.</title>
        <authorList>
            <person name="Wiegand S."/>
            <person name="Jogler M."/>
            <person name="Boedeker C."/>
            <person name="Pinto D."/>
            <person name="Vollmers J."/>
            <person name="Rivas-Marin E."/>
            <person name="Kohn T."/>
            <person name="Peeters S.H."/>
            <person name="Heuer A."/>
            <person name="Rast P."/>
            <person name="Oberbeckmann S."/>
            <person name="Bunk B."/>
            <person name="Jeske O."/>
            <person name="Meyerdierks A."/>
            <person name="Storesund J.E."/>
            <person name="Kallscheuer N."/>
            <person name="Luecker S."/>
            <person name="Lage O.M."/>
            <person name="Pohl T."/>
            <person name="Merkel B.J."/>
            <person name="Hornburger P."/>
            <person name="Mueller R.-W."/>
            <person name="Bruemmer F."/>
            <person name="Labrenz M."/>
            <person name="Spormann A.M."/>
            <person name="Op Den Camp H."/>
            <person name="Overmann J."/>
            <person name="Amann R."/>
            <person name="Jetten M.S.M."/>
            <person name="Mascher T."/>
            <person name="Medema M.H."/>
            <person name="Devos D.P."/>
            <person name="Kaster A.-K."/>
            <person name="Ovreas L."/>
            <person name="Rohde M."/>
            <person name="Galperin M.Y."/>
            <person name="Jogler C."/>
        </authorList>
    </citation>
    <scope>NUCLEOTIDE SEQUENCE [LARGE SCALE GENOMIC DNA]</scope>
    <source>
        <strain evidence="1 2">Pan54</strain>
    </source>
</reference>
<proteinExistence type="predicted"/>
<dbReference type="NCBIfam" id="TIGR03984">
    <property type="entry name" value="CRISPR-associated protein Csx19"/>
    <property type="match status" value="1"/>
</dbReference>
<evidence type="ECO:0000313" key="2">
    <source>
        <dbReference type="Proteomes" id="UP000316095"/>
    </source>
</evidence>
<dbReference type="AlphaFoldDB" id="A0A5C5XKH1"/>
<dbReference type="InterPro" id="IPR023815">
    <property type="entry name" value="CRISPR-assoc_Csx19"/>
</dbReference>
<evidence type="ECO:0000313" key="1">
    <source>
        <dbReference type="EMBL" id="TWT63727.1"/>
    </source>
</evidence>
<dbReference type="Proteomes" id="UP000316095">
    <property type="component" value="Unassembled WGS sequence"/>
</dbReference>
<dbReference type="RefSeq" id="WP_146505515.1">
    <property type="nucleotide sequence ID" value="NZ_SJPG01000001.1"/>
</dbReference>